<dbReference type="PROSITE" id="PS50076">
    <property type="entry name" value="DNAJ_2"/>
    <property type="match status" value="1"/>
</dbReference>
<reference evidence="3 4" key="1">
    <citation type="submission" date="2019-11" db="EMBL/GenBank/DDBJ databases">
        <authorList>
            <person name="Jiao W.-B."/>
            <person name="Schneeberger K."/>
        </authorList>
    </citation>
    <scope>NUCLEOTIDE SEQUENCE [LARGE SCALE GENOMIC DNA]</scope>
    <source>
        <strain evidence="4">cv. An-1</strain>
    </source>
</reference>
<dbReference type="SMART" id="SM00271">
    <property type="entry name" value="DnaJ"/>
    <property type="match status" value="1"/>
</dbReference>
<dbReference type="PANTHER" id="PTHR44137">
    <property type="entry name" value="BNAC03G44070D PROTEIN"/>
    <property type="match status" value="1"/>
</dbReference>
<dbReference type="CDD" id="cd06257">
    <property type="entry name" value="DnaJ"/>
    <property type="match status" value="1"/>
</dbReference>
<dbReference type="InterPro" id="IPR036869">
    <property type="entry name" value="J_dom_sf"/>
</dbReference>
<feature type="domain" description="J" evidence="2">
    <location>
        <begin position="66"/>
        <end position="130"/>
    </location>
</feature>
<dbReference type="InterPro" id="IPR001623">
    <property type="entry name" value="DnaJ_domain"/>
</dbReference>
<evidence type="ECO:0000313" key="4">
    <source>
        <dbReference type="Proteomes" id="UP000426265"/>
    </source>
</evidence>
<feature type="compositionally biased region" description="Polar residues" evidence="1">
    <location>
        <begin position="134"/>
        <end position="143"/>
    </location>
</feature>
<name>A0A654FQV8_ARATH</name>
<dbReference type="Pfam" id="PF23551">
    <property type="entry name" value="Zn_ribbon_20"/>
    <property type="match status" value="1"/>
</dbReference>
<dbReference type="Gene3D" id="1.10.287.110">
    <property type="entry name" value="DnaJ domain"/>
    <property type="match status" value="1"/>
</dbReference>
<proteinExistence type="predicted"/>
<protein>
    <recommendedName>
        <fullName evidence="2">J domain-containing protein</fullName>
    </recommendedName>
</protein>
<dbReference type="ExpressionAtlas" id="A0A654FQV8">
    <property type="expression patterns" value="baseline and differential"/>
</dbReference>
<feature type="region of interest" description="Disordered" evidence="1">
    <location>
        <begin position="121"/>
        <end position="219"/>
    </location>
</feature>
<dbReference type="Pfam" id="PF00226">
    <property type="entry name" value="DnaJ"/>
    <property type="match status" value="1"/>
</dbReference>
<feature type="compositionally biased region" description="Basic and acidic residues" evidence="1">
    <location>
        <begin position="402"/>
        <end position="421"/>
    </location>
</feature>
<feature type="region of interest" description="Disordered" evidence="1">
    <location>
        <begin position="378"/>
        <end position="433"/>
    </location>
</feature>
<dbReference type="InterPro" id="IPR018253">
    <property type="entry name" value="DnaJ_domain_CS"/>
</dbReference>
<organism evidence="3 4">
    <name type="scientific">Arabidopsis thaliana</name>
    <name type="common">Mouse-ear cress</name>
    <dbReference type="NCBI Taxonomy" id="3702"/>
    <lineage>
        <taxon>Eukaryota</taxon>
        <taxon>Viridiplantae</taxon>
        <taxon>Streptophyta</taxon>
        <taxon>Embryophyta</taxon>
        <taxon>Tracheophyta</taxon>
        <taxon>Spermatophyta</taxon>
        <taxon>Magnoliopsida</taxon>
        <taxon>eudicotyledons</taxon>
        <taxon>Gunneridae</taxon>
        <taxon>Pentapetalae</taxon>
        <taxon>rosids</taxon>
        <taxon>malvids</taxon>
        <taxon>Brassicales</taxon>
        <taxon>Brassicaceae</taxon>
        <taxon>Camelineae</taxon>
        <taxon>Arabidopsis</taxon>
    </lineage>
</organism>
<feature type="compositionally biased region" description="Basic and acidic residues" evidence="1">
    <location>
        <begin position="153"/>
        <end position="164"/>
    </location>
</feature>
<dbReference type="AlphaFoldDB" id="A0A654FQV8"/>
<gene>
    <name evidence="3" type="ORF">AN1_LOCUS18676</name>
</gene>
<dbReference type="SUPFAM" id="SSF46565">
    <property type="entry name" value="Chaperone J-domain"/>
    <property type="match status" value="1"/>
</dbReference>
<dbReference type="EMBL" id="CACRSJ010000109">
    <property type="protein sequence ID" value="VYS63257.1"/>
    <property type="molecule type" value="Genomic_DNA"/>
</dbReference>
<dbReference type="Proteomes" id="UP000426265">
    <property type="component" value="Unassembled WGS sequence"/>
</dbReference>
<dbReference type="InterPro" id="IPR056988">
    <property type="entry name" value="Zn_ribbon_pln"/>
</dbReference>
<feature type="compositionally biased region" description="Pro residues" evidence="1">
    <location>
        <begin position="193"/>
        <end position="208"/>
    </location>
</feature>
<evidence type="ECO:0000259" key="2">
    <source>
        <dbReference type="PROSITE" id="PS50076"/>
    </source>
</evidence>
<evidence type="ECO:0000256" key="1">
    <source>
        <dbReference type="SAM" id="MobiDB-lite"/>
    </source>
</evidence>
<dbReference type="PANTHER" id="PTHR44137:SF23">
    <property type="entry name" value="CHAPERONE DNAJ-DOMAIN SUPERFAMILY PROTEIN"/>
    <property type="match status" value="1"/>
</dbReference>
<feature type="compositionally biased region" description="Basic and acidic residues" evidence="1">
    <location>
        <begin position="121"/>
        <end position="130"/>
    </location>
</feature>
<dbReference type="PRINTS" id="PR00625">
    <property type="entry name" value="JDOMAIN"/>
</dbReference>
<sequence length="576" mass="65113">MESNKEEAKRALDIAEKKLSKNDYNRAKRYAKKAHRMYPNLVGLEQVLIMIDVYISASNKINGEADWYRVLGVDPLADDEAVKKRYRKLALLLHPDKNRFTGAEGAFKLVLEAWDLLSDKSQRSSFDQKRKSNQVKQRTSGMQKTKRSSTPKPEPKPKPTEPDKPASSYGPTPTPEPRTNNKPESKPKRWPRPNMPEPMPEPDIPMPMPTRHKPKSKPDISLTTVKVGTFWTVCNRCKTYCEFMRASCLNRTVPCPNCGKYFIATVIPSELVNGRLVIRLSPCNQSTWKKASDDTSSTSAMPKTVPERVKRWFDPMPEIDSSTKQLGTFWTVCSRCKTHCKLVRANHLNKTFPCPNCSQEFVAAEMIIEVINGGPVIKLSPSVQSNNKRTRDASSTTSASDKAQRPAYQKEEVLKREKIDPDVASAATGENVKEAETLFKEPMTTGNENSTTEEGIVKEAETLCKEPMTTGNENSTTEEGNVKEAETFFEEPMTTGNVKEVETLFEEPMTTDNENSTPEAERLFKKPMSTGDENSTHEAQRLFKKPMTTVNANSNLEAQRCFLRIWQREMQSLLLK</sequence>
<dbReference type="PROSITE" id="PS00636">
    <property type="entry name" value="DNAJ_1"/>
    <property type="match status" value="1"/>
</dbReference>
<accession>A0A654FQV8</accession>
<evidence type="ECO:0000313" key="3">
    <source>
        <dbReference type="EMBL" id="VYS63257.1"/>
    </source>
</evidence>